<evidence type="ECO:0000259" key="7">
    <source>
        <dbReference type="Pfam" id="PF00135"/>
    </source>
</evidence>
<evidence type="ECO:0000256" key="1">
    <source>
        <dbReference type="ARBA" id="ARBA00005964"/>
    </source>
</evidence>
<sequence>MLLHSHRALTFSLLLILLLVQVSNSKEYTRIIQLKQGRLRGVVRSPVHNGNLNNIHMYLGIPYAAPPVGPLRFMAPQSPQPWPGLMTADTFSPVCPQKLPNLDDEDLGKKMSSGRIQTLRSLVGHLKNQSEDCLYLNIYTPMPDSARSYRRHSVLVIIHGESYSFGSGNIYDGFVLASYANMIVVTFNFRLGILGFLRPGVGTSTVTNFGIMDQVAALQWIKDNIEYFGGDSSSVTLMGHGTGAASINFLMLSPLLSPSYDLFKRAILMSGSALSLWSLVTHPIQYTLQVAQHLNCPETDPEMSACLRNKRLSDITAVDIEGPKFKTAFGPIIDGNVIPNDPEQCMTVYRDIFSRYELMFGLTQMESYHLLDGISLLYGMKYEQTESLLRDFVYSKYEAHPDVALAKILREYNNWNKSSAGLGSTKSDAEENRDHVLAILNDALYDAPLIQTGEYHAKANKETYMYVFGHKTENGMFRYTDQSVSGEEIPYFLGIPLDGDTHHYRNKYSTREKLHSEVIVTWISNFAKTGNPNLGMKERFLFLSPQDWAPYLQLDWPAFDPNNQTYLQLDIPPKMSKHYKKDKIRYWNVNLPQTLSQPVLPSNRPSGGSKYPPGYPPILIPSSPEIDNDYPEHKYMPHPNQENPDPPKPRDFDPRPWIDPPRPKPEDDRDGFNPYDNFPSRTEIEKLPSEPDVVKSSSLSTILIALGVVFLLLNLFAFMFIFYQKNRLNMREHLFNNARMRHFQCASRNPCDGDEDEYEFTDEEVESQIYMKKTAATTAPKDVKSILKNNNSDYEAVSTNKQVFVERKNSSSTVDGNMKVRQWIVEKCNGDTPFEMDASSDEMTGKTMKAGTAGNGGNQKGDGKLKENIYVDRKEHPVVKKESDYDVIKSRRKISNDSSSTKKQSVKKVSVAVDATPAARTASVLRQIPIEIAKSSKSLNEISKEESEIPLVLRKNKSFDYPDEEYSEDKSRTLPSTFNKKRSMSTTSIHELKQLIDSSKTFQDMTLLKEKTKTLKNKSPKTVHKNEANILDVNVTCRDECQANLPLTHQQMMNGIKRRNFPKVLPEYPQNNESIPLPSLPLDVRRLSLPPNSFDLCSNENHGGGIGIPKIPPLPPPRISSTLGRKPQQPLHKSQVFIQLNKNENTIPETVDENNIENEKSIEEAIDKILKCQPKLTKQNSVDLESTINKVQCNLEAIEHSTGIRNDRISKPNPAPAKVEPSPPADGTRNSNSFESAIKKQKNKILHKLTGSNSSSSNDSTSRNKNAKTEKESVGQKESKDTSPECINLSQENVFYETVFHDTSVTNLVPNSETNESNKEIPFVHTQKNKTPEEIYKSLKMIRLEKEKLESSLSNASPNNKINTSVPPSTSSMANPSLPINDKTSTYAIIRNTNQNPQQLLNSQQKVTKVSKEPKYIIKPQLSQITSSAQHTNKRVPHTVVPNTTPSVTGMIPEGTSPRVAPNKLTGTQGVHSNVMIGTKPNIITGVQSTLGQSIPNKEGVDVNYKVPYTTTAEHVVESLPSDNSKSSGSKSSLANTTGVNYTSNLKSEGNSTSSLKNNSTSPINSNSQVPNKANASSSVIQDTPRVIPKNNDVTRTTNSDSHKIAAKSNSTSTETLSSDKSCSSTQSSKNNYGTASSGMSTIKKKKKS</sequence>
<protein>
    <submittedName>
        <fullName evidence="8">Neuroligin-4, Y-linked</fullName>
    </submittedName>
</protein>
<dbReference type="Pfam" id="PF00135">
    <property type="entry name" value="COesterase"/>
    <property type="match status" value="1"/>
</dbReference>
<feature type="chain" id="PRO_5034685427" evidence="6">
    <location>
        <begin position="26"/>
        <end position="1649"/>
    </location>
</feature>
<evidence type="ECO:0000256" key="6">
    <source>
        <dbReference type="SAM" id="SignalP"/>
    </source>
</evidence>
<feature type="domain" description="Carboxylesterase type B" evidence="7">
    <location>
        <begin position="30"/>
        <end position="587"/>
    </location>
</feature>
<feature type="compositionally biased region" description="Low complexity" evidence="4">
    <location>
        <begin position="1252"/>
        <end position="1264"/>
    </location>
</feature>
<feature type="compositionally biased region" description="Polar residues" evidence="4">
    <location>
        <begin position="1630"/>
        <end position="1641"/>
    </location>
</feature>
<feature type="transmembrane region" description="Helical" evidence="5">
    <location>
        <begin position="702"/>
        <end position="723"/>
    </location>
</feature>
<feature type="compositionally biased region" description="Low complexity" evidence="4">
    <location>
        <begin position="1519"/>
        <end position="1533"/>
    </location>
</feature>
<feature type="region of interest" description="Disordered" evidence="4">
    <location>
        <begin position="595"/>
        <end position="691"/>
    </location>
</feature>
<keyword evidence="3" id="KW-0325">Glycoprotein</keyword>
<feature type="compositionally biased region" description="Basic and acidic residues" evidence="4">
    <location>
        <begin position="682"/>
        <end position="691"/>
    </location>
</feature>
<feature type="compositionally biased region" description="Polar residues" evidence="4">
    <location>
        <begin position="1351"/>
        <end position="1375"/>
    </location>
</feature>
<feature type="region of interest" description="Disordered" evidence="4">
    <location>
        <begin position="1204"/>
        <end position="1232"/>
    </location>
</feature>
<feature type="compositionally biased region" description="Polar residues" evidence="4">
    <location>
        <begin position="1534"/>
        <end position="1550"/>
    </location>
</feature>
<organism evidence="8">
    <name type="scientific">Cacopsylla melanoneura</name>
    <dbReference type="NCBI Taxonomy" id="428564"/>
    <lineage>
        <taxon>Eukaryota</taxon>
        <taxon>Metazoa</taxon>
        <taxon>Ecdysozoa</taxon>
        <taxon>Arthropoda</taxon>
        <taxon>Hexapoda</taxon>
        <taxon>Insecta</taxon>
        <taxon>Pterygota</taxon>
        <taxon>Neoptera</taxon>
        <taxon>Paraneoptera</taxon>
        <taxon>Hemiptera</taxon>
        <taxon>Sternorrhyncha</taxon>
        <taxon>Psylloidea</taxon>
        <taxon>Psyllidae</taxon>
        <taxon>Psyllinae</taxon>
        <taxon>Cacopsylla</taxon>
    </lineage>
</organism>
<dbReference type="PANTHER" id="PTHR43903">
    <property type="entry name" value="NEUROLIGIN"/>
    <property type="match status" value="1"/>
</dbReference>
<keyword evidence="5" id="KW-0812">Transmembrane</keyword>
<feature type="signal peptide" evidence="6">
    <location>
        <begin position="1"/>
        <end position="25"/>
    </location>
</feature>
<feature type="compositionally biased region" description="Basic and acidic residues" evidence="4">
    <location>
        <begin position="645"/>
        <end position="671"/>
    </location>
</feature>
<keyword evidence="5" id="KW-0472">Membrane</keyword>
<feature type="compositionally biased region" description="Basic and acidic residues" evidence="4">
    <location>
        <begin position="861"/>
        <end position="870"/>
    </location>
</feature>
<name>A0A8D9E4J1_9HEMI</name>
<evidence type="ECO:0000256" key="4">
    <source>
        <dbReference type="SAM" id="MobiDB-lite"/>
    </source>
</evidence>
<feature type="compositionally biased region" description="Polar residues" evidence="4">
    <location>
        <begin position="595"/>
        <end position="604"/>
    </location>
</feature>
<feature type="compositionally biased region" description="Low complexity" evidence="4">
    <location>
        <begin position="1551"/>
        <end position="1562"/>
    </location>
</feature>
<feature type="region of interest" description="Disordered" evidence="4">
    <location>
        <begin position="845"/>
        <end position="870"/>
    </location>
</feature>
<evidence type="ECO:0000256" key="2">
    <source>
        <dbReference type="ARBA" id="ARBA00022729"/>
    </source>
</evidence>
<dbReference type="InterPro" id="IPR002018">
    <property type="entry name" value="CarbesteraseB"/>
</dbReference>
<dbReference type="EMBL" id="HBUF01411354">
    <property type="protein sequence ID" value="CAG6739109.1"/>
    <property type="molecule type" value="Transcribed_RNA"/>
</dbReference>
<feature type="region of interest" description="Disordered" evidence="4">
    <location>
        <begin position="1351"/>
        <end position="1377"/>
    </location>
</feature>
<dbReference type="InterPro" id="IPR051093">
    <property type="entry name" value="Neuroligin/BSAL"/>
</dbReference>
<feature type="compositionally biased region" description="Basic and acidic residues" evidence="4">
    <location>
        <begin position="1267"/>
        <end position="1283"/>
    </location>
</feature>
<keyword evidence="2 6" id="KW-0732">Signal</keyword>
<reference evidence="8" key="1">
    <citation type="submission" date="2021-05" db="EMBL/GenBank/DDBJ databases">
        <authorList>
            <person name="Alioto T."/>
            <person name="Alioto T."/>
            <person name="Gomez Garrido J."/>
        </authorList>
    </citation>
    <scope>NUCLEOTIDE SEQUENCE</scope>
</reference>
<feature type="region of interest" description="Disordered" evidence="4">
    <location>
        <begin position="1248"/>
        <end position="1285"/>
    </location>
</feature>
<accession>A0A8D9E4J1</accession>
<keyword evidence="5" id="KW-1133">Transmembrane helix</keyword>
<comment type="similarity">
    <text evidence="1">Belongs to the type-B carboxylesterase/lipase family.</text>
</comment>
<dbReference type="InterPro" id="IPR029058">
    <property type="entry name" value="AB_hydrolase_fold"/>
</dbReference>
<dbReference type="SUPFAM" id="SSF53474">
    <property type="entry name" value="alpha/beta-Hydrolases"/>
    <property type="match status" value="1"/>
</dbReference>
<feature type="compositionally biased region" description="Low complexity" evidence="4">
    <location>
        <begin position="1613"/>
        <end position="1629"/>
    </location>
</feature>
<dbReference type="InterPro" id="IPR019819">
    <property type="entry name" value="Carboxylesterase_B_CS"/>
</dbReference>
<dbReference type="Gene3D" id="3.40.50.1820">
    <property type="entry name" value="alpha/beta hydrolase"/>
    <property type="match status" value="1"/>
</dbReference>
<dbReference type="PROSITE" id="PS00941">
    <property type="entry name" value="CARBOXYLESTERASE_B_2"/>
    <property type="match status" value="1"/>
</dbReference>
<evidence type="ECO:0000256" key="5">
    <source>
        <dbReference type="SAM" id="Phobius"/>
    </source>
</evidence>
<proteinExistence type="inferred from homology"/>
<feature type="compositionally biased region" description="Polar residues" evidence="4">
    <location>
        <begin position="1563"/>
        <end position="1582"/>
    </location>
</feature>
<evidence type="ECO:0000256" key="3">
    <source>
        <dbReference type="ARBA" id="ARBA00023180"/>
    </source>
</evidence>
<feature type="region of interest" description="Disordered" evidence="4">
    <location>
        <begin position="1517"/>
        <end position="1649"/>
    </location>
</feature>
<evidence type="ECO:0000313" key="8">
    <source>
        <dbReference type="EMBL" id="CAG6739109.1"/>
    </source>
</evidence>